<accession>A0A3L6SFU6</accession>
<comment type="caution">
    <text evidence="1">The sequence shown here is derived from an EMBL/GenBank/DDBJ whole genome shotgun (WGS) entry which is preliminary data.</text>
</comment>
<dbReference type="PANTHER" id="PTHR34065:SF2">
    <property type="entry name" value="OS10G0520900 PROTEIN"/>
    <property type="match status" value="1"/>
</dbReference>
<proteinExistence type="predicted"/>
<sequence>MPGAVEAEAGRRRPTASERRRMYRDLALALRCGLRSTDADTGLFRDSQTIRDLQVVPVLFEHSLRKATGDAVVTVAQVLGMEPAAARLRSPATDSEVVLALRVLQGCCLLCPACAAAAHRYDASRVVQKLHCPLLIHQVVLNILMTRGILEQRACLDTLLALLVDCFENQMDFKEQDGLNKIADIVKDSDRDDHVSSTLESQVRQSELSFLAEQDQRLVSSTWNVASGIKDYFNVRCMSEGDE</sequence>
<dbReference type="EMBL" id="PQIB02000005">
    <property type="protein sequence ID" value="RLN18972.1"/>
    <property type="molecule type" value="Genomic_DNA"/>
</dbReference>
<keyword evidence="2" id="KW-1185">Reference proteome</keyword>
<dbReference type="STRING" id="4540.A0A3L6SFU6"/>
<reference evidence="2" key="1">
    <citation type="journal article" date="2019" name="Nat. Commun.">
        <title>The genome of broomcorn millet.</title>
        <authorList>
            <person name="Zou C."/>
            <person name="Miki D."/>
            <person name="Li D."/>
            <person name="Tang Q."/>
            <person name="Xiao L."/>
            <person name="Rajput S."/>
            <person name="Deng P."/>
            <person name="Jia W."/>
            <person name="Huang R."/>
            <person name="Zhang M."/>
            <person name="Sun Y."/>
            <person name="Hu J."/>
            <person name="Fu X."/>
            <person name="Schnable P.S."/>
            <person name="Li F."/>
            <person name="Zhang H."/>
            <person name="Feng B."/>
            <person name="Zhu X."/>
            <person name="Liu R."/>
            <person name="Schnable J.C."/>
            <person name="Zhu J.-K."/>
            <person name="Zhang H."/>
        </authorList>
    </citation>
    <scope>NUCLEOTIDE SEQUENCE [LARGE SCALE GENOMIC DNA]</scope>
</reference>
<organism evidence="1 2">
    <name type="scientific">Panicum miliaceum</name>
    <name type="common">Proso millet</name>
    <name type="synonym">Broomcorn millet</name>
    <dbReference type="NCBI Taxonomy" id="4540"/>
    <lineage>
        <taxon>Eukaryota</taxon>
        <taxon>Viridiplantae</taxon>
        <taxon>Streptophyta</taxon>
        <taxon>Embryophyta</taxon>
        <taxon>Tracheophyta</taxon>
        <taxon>Spermatophyta</taxon>
        <taxon>Magnoliopsida</taxon>
        <taxon>Liliopsida</taxon>
        <taxon>Poales</taxon>
        <taxon>Poaceae</taxon>
        <taxon>PACMAD clade</taxon>
        <taxon>Panicoideae</taxon>
        <taxon>Panicodae</taxon>
        <taxon>Paniceae</taxon>
        <taxon>Panicinae</taxon>
        <taxon>Panicum</taxon>
        <taxon>Panicum sect. Panicum</taxon>
    </lineage>
</organism>
<dbReference type="PANTHER" id="PTHR34065">
    <property type="entry name" value="CELL DIVISION CONTROL PROTEIN 14"/>
    <property type="match status" value="1"/>
</dbReference>
<dbReference type="OrthoDB" id="5357220at2759"/>
<dbReference type="Proteomes" id="UP000275267">
    <property type="component" value="Unassembled WGS sequence"/>
</dbReference>
<evidence type="ECO:0000313" key="2">
    <source>
        <dbReference type="Proteomes" id="UP000275267"/>
    </source>
</evidence>
<protein>
    <submittedName>
        <fullName evidence="1">Uncharacterized protein</fullName>
    </submittedName>
</protein>
<name>A0A3L6SFU6_PANMI</name>
<dbReference type="InterPro" id="IPR012535">
    <property type="entry name" value="Cell_div_Cdc14"/>
</dbReference>
<evidence type="ECO:0000313" key="1">
    <source>
        <dbReference type="EMBL" id="RLN18972.1"/>
    </source>
</evidence>
<dbReference type="AlphaFoldDB" id="A0A3L6SFU6"/>
<gene>
    <name evidence="1" type="ORF">C2845_PM02G22040</name>
</gene>